<dbReference type="InterPro" id="IPR036865">
    <property type="entry name" value="CRAL-TRIO_dom_sf"/>
</dbReference>
<keyword evidence="1" id="KW-0732">Signal</keyword>
<evidence type="ECO:0000256" key="1">
    <source>
        <dbReference type="SAM" id="SignalP"/>
    </source>
</evidence>
<organism evidence="3">
    <name type="scientific">Eutreptiella gymnastica</name>
    <dbReference type="NCBI Taxonomy" id="73025"/>
    <lineage>
        <taxon>Eukaryota</taxon>
        <taxon>Discoba</taxon>
        <taxon>Euglenozoa</taxon>
        <taxon>Euglenida</taxon>
        <taxon>Spirocuta</taxon>
        <taxon>Euglenophyceae</taxon>
        <taxon>Eutreptiales</taxon>
        <taxon>Eutreptiaceae</taxon>
        <taxon>Eutreptiella</taxon>
    </lineage>
</organism>
<feature type="domain" description="CRAL-TRIO" evidence="2">
    <location>
        <begin position="1"/>
        <end position="102"/>
    </location>
</feature>
<dbReference type="EMBL" id="HBJA01022310">
    <property type="protein sequence ID" value="CAE0796014.1"/>
    <property type="molecule type" value="Transcribed_RNA"/>
</dbReference>
<dbReference type="CDD" id="cd00170">
    <property type="entry name" value="SEC14"/>
    <property type="match status" value="1"/>
</dbReference>
<protein>
    <recommendedName>
        <fullName evidence="2">CRAL-TRIO domain-containing protein</fullName>
    </recommendedName>
</protein>
<gene>
    <name evidence="3" type="ORF">EGYM00163_LOCUS7133</name>
</gene>
<reference evidence="3" key="1">
    <citation type="submission" date="2021-01" db="EMBL/GenBank/DDBJ databases">
        <authorList>
            <person name="Corre E."/>
            <person name="Pelletier E."/>
            <person name="Niang G."/>
            <person name="Scheremetjew M."/>
            <person name="Finn R."/>
            <person name="Kale V."/>
            <person name="Holt S."/>
            <person name="Cochrane G."/>
            <person name="Meng A."/>
            <person name="Brown T."/>
            <person name="Cohen L."/>
        </authorList>
    </citation>
    <scope>NUCLEOTIDE SEQUENCE</scope>
    <source>
        <strain evidence="3">CCMP1594</strain>
    </source>
</reference>
<dbReference type="SUPFAM" id="SSF52087">
    <property type="entry name" value="CRAL/TRIO domain"/>
    <property type="match status" value="1"/>
</dbReference>
<dbReference type="Pfam" id="PF00650">
    <property type="entry name" value="CRAL_TRIO"/>
    <property type="match status" value="1"/>
</dbReference>
<feature type="signal peptide" evidence="1">
    <location>
        <begin position="1"/>
        <end position="19"/>
    </location>
</feature>
<accession>A0A7S4FIB8</accession>
<dbReference type="Gene3D" id="3.40.525.10">
    <property type="entry name" value="CRAL-TRIO lipid binding domain"/>
    <property type="match status" value="1"/>
</dbReference>
<sequence>MSLMPKGVVSCILVIDALGVGWAHFDTAMTKQVLGMASVGYRDRVDRIVVGPSGMVVSAAWKFVRGLVSENLKQKFHITSTPAADLQQFIDPKDIPHHVFKA</sequence>
<dbReference type="InterPro" id="IPR001251">
    <property type="entry name" value="CRAL-TRIO_dom"/>
</dbReference>
<evidence type="ECO:0000313" key="3">
    <source>
        <dbReference type="EMBL" id="CAE0796014.1"/>
    </source>
</evidence>
<name>A0A7S4FIB8_9EUGL</name>
<dbReference type="PROSITE" id="PS50191">
    <property type="entry name" value="CRAL_TRIO"/>
    <property type="match status" value="1"/>
</dbReference>
<evidence type="ECO:0000259" key="2">
    <source>
        <dbReference type="PROSITE" id="PS50191"/>
    </source>
</evidence>
<feature type="chain" id="PRO_5031180780" description="CRAL-TRIO domain-containing protein" evidence="1">
    <location>
        <begin position="20"/>
        <end position="102"/>
    </location>
</feature>
<proteinExistence type="predicted"/>
<dbReference type="AlphaFoldDB" id="A0A7S4FIB8"/>